<feature type="domain" description="C2H2-type" evidence="9">
    <location>
        <begin position="477"/>
        <end position="504"/>
    </location>
</feature>
<evidence type="ECO:0000256" key="3">
    <source>
        <dbReference type="ARBA" id="ARBA00022737"/>
    </source>
</evidence>
<dbReference type="VEuPathDB" id="VectorBase:GBRI036097"/>
<dbReference type="PANTHER" id="PTHR24394">
    <property type="entry name" value="ZINC FINGER PROTEIN"/>
    <property type="match status" value="1"/>
</dbReference>
<evidence type="ECO:0000313" key="11">
    <source>
        <dbReference type="Proteomes" id="UP000091820"/>
    </source>
</evidence>
<evidence type="ECO:0000256" key="1">
    <source>
        <dbReference type="ARBA" id="ARBA00004123"/>
    </source>
</evidence>
<comment type="subcellular location">
    <subcellularLocation>
        <location evidence="1">Nucleus</location>
    </subcellularLocation>
</comment>
<feature type="domain" description="C2H2-type" evidence="9">
    <location>
        <begin position="534"/>
        <end position="561"/>
    </location>
</feature>
<evidence type="ECO:0000256" key="7">
    <source>
        <dbReference type="PROSITE-ProRule" id="PRU00042"/>
    </source>
</evidence>
<evidence type="ECO:0000313" key="10">
    <source>
        <dbReference type="EnsemblMetazoa" id="GBRI036097-PA"/>
    </source>
</evidence>
<evidence type="ECO:0000256" key="6">
    <source>
        <dbReference type="ARBA" id="ARBA00023242"/>
    </source>
</evidence>
<dbReference type="GO" id="GO:0008270">
    <property type="term" value="F:zinc ion binding"/>
    <property type="evidence" value="ECO:0007669"/>
    <property type="project" value="UniProtKB-KW"/>
</dbReference>
<proteinExistence type="predicted"/>
<keyword evidence="6" id="KW-0539">Nucleus</keyword>
<dbReference type="PANTHER" id="PTHR24394:SF29">
    <property type="entry name" value="MYONEURIN"/>
    <property type="match status" value="1"/>
</dbReference>
<dbReference type="GO" id="GO:0005634">
    <property type="term" value="C:nucleus"/>
    <property type="evidence" value="ECO:0007669"/>
    <property type="project" value="UniProtKB-SubCell"/>
</dbReference>
<evidence type="ECO:0000256" key="2">
    <source>
        <dbReference type="ARBA" id="ARBA00022723"/>
    </source>
</evidence>
<dbReference type="InterPro" id="IPR036236">
    <property type="entry name" value="Znf_C2H2_sf"/>
</dbReference>
<name>A0A1A9WXH9_9MUSC</name>
<dbReference type="SUPFAM" id="SSF57667">
    <property type="entry name" value="beta-beta-alpha zinc fingers"/>
    <property type="match status" value="2"/>
</dbReference>
<feature type="domain" description="C2H2-type" evidence="9">
    <location>
        <begin position="448"/>
        <end position="476"/>
    </location>
</feature>
<evidence type="ECO:0000256" key="5">
    <source>
        <dbReference type="ARBA" id="ARBA00022833"/>
    </source>
</evidence>
<dbReference type="Gene3D" id="3.30.160.60">
    <property type="entry name" value="Classic Zinc Finger"/>
    <property type="match status" value="2"/>
</dbReference>
<protein>
    <recommendedName>
        <fullName evidence="9">C2H2-type domain-containing protein</fullName>
    </recommendedName>
</protein>
<keyword evidence="2" id="KW-0479">Metal-binding</keyword>
<dbReference type="GO" id="GO:0000981">
    <property type="term" value="F:DNA-binding transcription factor activity, RNA polymerase II-specific"/>
    <property type="evidence" value="ECO:0007669"/>
    <property type="project" value="TreeGrafter"/>
</dbReference>
<reference evidence="10" key="2">
    <citation type="submission" date="2020-05" db="UniProtKB">
        <authorList>
            <consortium name="EnsemblMetazoa"/>
        </authorList>
    </citation>
    <scope>IDENTIFICATION</scope>
    <source>
        <strain evidence="10">IAEA</strain>
    </source>
</reference>
<dbReference type="EnsemblMetazoa" id="GBRI036097-RA">
    <property type="protein sequence ID" value="GBRI036097-PA"/>
    <property type="gene ID" value="GBRI036097"/>
</dbReference>
<keyword evidence="4 7" id="KW-0863">Zinc-finger</keyword>
<dbReference type="STRING" id="37001.A0A1A9WXH9"/>
<keyword evidence="3" id="KW-0677">Repeat</keyword>
<dbReference type="PROSITE" id="PS00028">
    <property type="entry name" value="ZINC_FINGER_C2H2_1"/>
    <property type="match status" value="4"/>
</dbReference>
<dbReference type="InterPro" id="IPR013087">
    <property type="entry name" value="Znf_C2H2_type"/>
</dbReference>
<reference evidence="11" key="1">
    <citation type="submission" date="2014-03" db="EMBL/GenBank/DDBJ databases">
        <authorList>
            <person name="Aksoy S."/>
            <person name="Warren W."/>
            <person name="Wilson R.K."/>
        </authorList>
    </citation>
    <scope>NUCLEOTIDE SEQUENCE [LARGE SCALE GENOMIC DNA]</scope>
    <source>
        <strain evidence="11">IAEA</strain>
    </source>
</reference>
<feature type="region of interest" description="Disordered" evidence="8">
    <location>
        <begin position="397"/>
        <end position="424"/>
    </location>
</feature>
<keyword evidence="11" id="KW-1185">Reference proteome</keyword>
<evidence type="ECO:0000259" key="9">
    <source>
        <dbReference type="PROSITE" id="PS50157"/>
    </source>
</evidence>
<evidence type="ECO:0000256" key="4">
    <source>
        <dbReference type="ARBA" id="ARBA00022771"/>
    </source>
</evidence>
<evidence type="ECO:0000256" key="8">
    <source>
        <dbReference type="SAM" id="MobiDB-lite"/>
    </source>
</evidence>
<keyword evidence="5" id="KW-0862">Zinc</keyword>
<sequence length="570" mass="64264">MEAIGPSTSSEFYIHNIDGAGSISLIYVHDDMQNSPPIVTNTDKGIMLDYVQPEICATSGASWSSLGNRCELHNNGASIAYYHPECHSSLIDTFDSTTINDMELCMSANGVEKLESSTNARNWNSRQETGIPQTCANHYNNGTSAAYYPFERYSTPTDTFYPTTINDIELRTPTNRVEKIESDTSVMSSKQIGIQQSCSTQYNNGASVTYYPFECHSTPTDTFYPTTINDIELRTPANSVEKIESDPNVMSSKQIGIQQSCSNHYNNGASVTYYPFECHSTPTDTFYPTTINDIELRTPANRVEKIESATSVMSSKGTGIQQSCSNHYNNGAFLTPANKVENLEPPNSNTIDKIGMLNDYPIPFISYSNINCNSAIKDDTLLNTTQNATLVEGQVETWSAQPSKSKRQRSVSGDSLSPLRRTKRTRVNSAADEYIFKVKGTKLPDGHYKCLICNKLCNKIYSLKQHINVAHSDDRLHRCDLCGKRFKTNEDMQIHLQRHTAINKEYKCSQCVKQYHRRSDLNRHIKEKHEEKLFGCHLCQKTYSRNDHLAKHIHIHLNPKRKGKQLKKCK</sequence>
<dbReference type="Pfam" id="PF00096">
    <property type="entry name" value="zf-C2H2"/>
    <property type="match status" value="3"/>
</dbReference>
<dbReference type="AlphaFoldDB" id="A0A1A9WXH9"/>
<dbReference type="PROSITE" id="PS50157">
    <property type="entry name" value="ZINC_FINGER_C2H2_2"/>
    <property type="match status" value="4"/>
</dbReference>
<dbReference type="Proteomes" id="UP000091820">
    <property type="component" value="Unassembled WGS sequence"/>
</dbReference>
<organism evidence="10 11">
    <name type="scientific">Glossina brevipalpis</name>
    <dbReference type="NCBI Taxonomy" id="37001"/>
    <lineage>
        <taxon>Eukaryota</taxon>
        <taxon>Metazoa</taxon>
        <taxon>Ecdysozoa</taxon>
        <taxon>Arthropoda</taxon>
        <taxon>Hexapoda</taxon>
        <taxon>Insecta</taxon>
        <taxon>Pterygota</taxon>
        <taxon>Neoptera</taxon>
        <taxon>Endopterygota</taxon>
        <taxon>Diptera</taxon>
        <taxon>Brachycera</taxon>
        <taxon>Muscomorpha</taxon>
        <taxon>Hippoboscoidea</taxon>
        <taxon>Glossinidae</taxon>
        <taxon>Glossina</taxon>
    </lineage>
</organism>
<dbReference type="SMART" id="SM00355">
    <property type="entry name" value="ZnF_C2H2"/>
    <property type="match status" value="4"/>
</dbReference>
<feature type="domain" description="C2H2-type" evidence="9">
    <location>
        <begin position="506"/>
        <end position="529"/>
    </location>
</feature>
<accession>A0A1A9WXH9</accession>